<reference evidence="17 18" key="1">
    <citation type="submission" date="2017-04" db="EMBL/GenBank/DDBJ databases">
        <title>The new phylogeny of genus Mycobacterium.</title>
        <authorList>
            <person name="Tortoli E."/>
            <person name="Trovato A."/>
            <person name="Cirillo D.M."/>
        </authorList>
    </citation>
    <scope>NUCLEOTIDE SEQUENCE [LARGE SCALE GENOMIC DNA]</scope>
    <source>
        <strain evidence="17 18">TBL 1200985</strain>
    </source>
</reference>
<dbReference type="InterPro" id="IPR002146">
    <property type="entry name" value="ATP_synth_b/b'su_bac/chlpt"/>
</dbReference>
<dbReference type="NCBIfam" id="NF004412">
    <property type="entry name" value="PRK05759.1-3"/>
    <property type="match status" value="1"/>
</dbReference>
<evidence type="ECO:0000256" key="16">
    <source>
        <dbReference type="SAM" id="Coils"/>
    </source>
</evidence>
<dbReference type="EMBL" id="NCXP01000009">
    <property type="protein sequence ID" value="OSC41088.1"/>
    <property type="molecule type" value="Genomic_DNA"/>
</dbReference>
<feature type="coiled-coil region" evidence="16">
    <location>
        <begin position="119"/>
        <end position="146"/>
    </location>
</feature>
<evidence type="ECO:0000256" key="2">
    <source>
        <dbReference type="ARBA" id="ARBA00005513"/>
    </source>
</evidence>
<dbReference type="GO" id="GO:0046961">
    <property type="term" value="F:proton-transporting ATPase activity, rotational mechanism"/>
    <property type="evidence" value="ECO:0007669"/>
    <property type="project" value="TreeGrafter"/>
</dbReference>
<sequence>MGEMSSIVLAASQVAEGAEEGGKTNNFLVPNGTFFVVLAIFLVVLGVIGTFVVPPILKVLRERDAMVTKTLADSKNAAEQFAAAQADYEEAMTEARVQASTFRDNARAEGRKVVEDARARAEQQVASTLQSANEQLKRERDAVELDLHAHVGAMSATLASRILGVDLTASAATR</sequence>
<gene>
    <name evidence="14" type="primary">atpF</name>
    <name evidence="17" type="ORF">B8W66_10085</name>
</gene>
<accession>A0A1X2LWZ8</accession>
<dbReference type="SUPFAM" id="SSF81573">
    <property type="entry name" value="F1F0 ATP synthase subunit B, membrane domain"/>
    <property type="match status" value="1"/>
</dbReference>
<evidence type="ECO:0000256" key="13">
    <source>
        <dbReference type="ARBA" id="ARBA00025830"/>
    </source>
</evidence>
<keyword evidence="10 14" id="KW-0472">Membrane</keyword>
<evidence type="ECO:0000256" key="8">
    <source>
        <dbReference type="ARBA" id="ARBA00022989"/>
    </source>
</evidence>
<dbReference type="GO" id="GO:0045259">
    <property type="term" value="C:proton-transporting ATP synthase complex"/>
    <property type="evidence" value="ECO:0007669"/>
    <property type="project" value="UniProtKB-KW"/>
</dbReference>
<dbReference type="Pfam" id="PF00430">
    <property type="entry name" value="ATP-synt_B"/>
    <property type="match status" value="1"/>
</dbReference>
<dbReference type="HAMAP" id="MF_01398">
    <property type="entry name" value="ATP_synth_b_bprime"/>
    <property type="match status" value="1"/>
</dbReference>
<evidence type="ECO:0000256" key="5">
    <source>
        <dbReference type="ARBA" id="ARBA00022547"/>
    </source>
</evidence>
<evidence type="ECO:0000256" key="6">
    <source>
        <dbReference type="ARBA" id="ARBA00022692"/>
    </source>
</evidence>
<dbReference type="PANTHER" id="PTHR33445:SF1">
    <property type="entry name" value="ATP SYNTHASE SUBUNIT B"/>
    <property type="match status" value="1"/>
</dbReference>
<evidence type="ECO:0000256" key="1">
    <source>
        <dbReference type="ARBA" id="ARBA00004162"/>
    </source>
</evidence>
<evidence type="ECO:0000256" key="7">
    <source>
        <dbReference type="ARBA" id="ARBA00022781"/>
    </source>
</evidence>
<dbReference type="InterPro" id="IPR028987">
    <property type="entry name" value="ATP_synth_B-like_membr_sf"/>
</dbReference>
<evidence type="ECO:0000256" key="11">
    <source>
        <dbReference type="ARBA" id="ARBA00023310"/>
    </source>
</evidence>
<keyword evidence="5 14" id="KW-0138">CF(0)</keyword>
<keyword evidence="4 14" id="KW-1003">Cell membrane</keyword>
<dbReference type="GO" id="GO:0005886">
    <property type="term" value="C:plasma membrane"/>
    <property type="evidence" value="ECO:0007669"/>
    <property type="project" value="UniProtKB-SubCell"/>
</dbReference>
<evidence type="ECO:0000256" key="15">
    <source>
        <dbReference type="RuleBase" id="RU003848"/>
    </source>
</evidence>
<keyword evidence="3 14" id="KW-0813">Transport</keyword>
<dbReference type="STRING" id="1430326.B8W66_10085"/>
<evidence type="ECO:0000256" key="14">
    <source>
        <dbReference type="HAMAP-Rule" id="MF_01398"/>
    </source>
</evidence>
<comment type="function">
    <text evidence="14">Component of the F(0) channel, it forms part of the peripheral stalk, linking F(1) to F(0).</text>
</comment>
<comment type="subcellular location">
    <subcellularLocation>
        <location evidence="1 14">Cell membrane</location>
        <topology evidence="1 14">Single-pass membrane protein</topology>
    </subcellularLocation>
</comment>
<dbReference type="InterPro" id="IPR050059">
    <property type="entry name" value="ATP_synthase_B_chain"/>
</dbReference>
<dbReference type="AlphaFoldDB" id="A0A1X2LWZ8"/>
<keyword evidence="7 14" id="KW-0375">Hydrogen ion transport</keyword>
<evidence type="ECO:0000256" key="10">
    <source>
        <dbReference type="ARBA" id="ARBA00023136"/>
    </source>
</evidence>
<comment type="caution">
    <text evidence="17">The sequence shown here is derived from an EMBL/GenBank/DDBJ whole genome shotgun (WGS) entry which is preliminary data.</text>
</comment>
<proteinExistence type="inferred from homology"/>
<dbReference type="PANTHER" id="PTHR33445">
    <property type="entry name" value="ATP SYNTHASE SUBUNIT B', CHLOROPLASTIC"/>
    <property type="match status" value="1"/>
</dbReference>
<evidence type="ECO:0000256" key="3">
    <source>
        <dbReference type="ARBA" id="ARBA00022448"/>
    </source>
</evidence>
<comment type="similarity">
    <text evidence="2 14 15">Belongs to the ATPase B chain family.</text>
</comment>
<keyword evidence="9 14" id="KW-0406">Ion transport</keyword>
<comment type="function">
    <text evidence="12 14">F(1)F(0) ATP synthase produces ATP from ADP in the presence of a proton or sodium gradient. F-type ATPases consist of two structural domains, F(1) containing the extramembraneous catalytic core and F(0) containing the membrane proton channel, linked together by a central stalk and a peripheral stalk. During catalysis, ATP synthesis in the catalytic domain of F(1) is coupled via a rotary mechanism of the central stalk subunits to proton translocation.</text>
</comment>
<keyword evidence="18" id="KW-1185">Reference proteome</keyword>
<keyword evidence="8 14" id="KW-1133">Transmembrane helix</keyword>
<dbReference type="GO" id="GO:0046933">
    <property type="term" value="F:proton-transporting ATP synthase activity, rotational mechanism"/>
    <property type="evidence" value="ECO:0007669"/>
    <property type="project" value="UniProtKB-UniRule"/>
</dbReference>
<protein>
    <recommendedName>
        <fullName evidence="14">ATP synthase subunit b</fullName>
    </recommendedName>
    <alternativeName>
        <fullName evidence="14">ATP synthase F(0) sector subunit b</fullName>
    </alternativeName>
    <alternativeName>
        <fullName evidence="14">ATPase subunit I</fullName>
    </alternativeName>
    <alternativeName>
        <fullName evidence="14">F-type ATPase subunit b</fullName>
        <shortName evidence="14">F-ATPase subunit b</shortName>
    </alternativeName>
</protein>
<dbReference type="RefSeq" id="WP_085324894.1">
    <property type="nucleotide sequence ID" value="NZ_NCXP01000009.1"/>
</dbReference>
<keyword evidence="6 14" id="KW-0812">Transmembrane</keyword>
<evidence type="ECO:0000313" key="18">
    <source>
        <dbReference type="Proteomes" id="UP000193247"/>
    </source>
</evidence>
<feature type="transmembrane region" description="Helical" evidence="14">
    <location>
        <begin position="33"/>
        <end position="57"/>
    </location>
</feature>
<keyword evidence="11 14" id="KW-0066">ATP synthesis</keyword>
<evidence type="ECO:0000256" key="9">
    <source>
        <dbReference type="ARBA" id="ARBA00023065"/>
    </source>
</evidence>
<organism evidence="17 18">
    <name type="scientific">Mycobacterium decipiens</name>
    <dbReference type="NCBI Taxonomy" id="1430326"/>
    <lineage>
        <taxon>Bacteria</taxon>
        <taxon>Bacillati</taxon>
        <taxon>Actinomycetota</taxon>
        <taxon>Actinomycetes</taxon>
        <taxon>Mycobacteriales</taxon>
        <taxon>Mycobacteriaceae</taxon>
        <taxon>Mycobacterium</taxon>
    </lineage>
</organism>
<comment type="subunit">
    <text evidence="13 14">F-type ATPases have 2 components, F(1) - the catalytic core - and F(0) - the membrane proton channel. F(1) has five subunits: alpha(3), beta(3), gamma(1), delta(1), epsilon(1). F(0) has three main subunits: a(1), b(2) and c(10-14). The alpha and beta chains form an alternating ring which encloses part of the gamma chain. F(1) is attached to F(0) by a central stalk formed by the gamma and epsilon chains, while a peripheral stalk is formed by the delta and b chains.</text>
</comment>
<evidence type="ECO:0000256" key="12">
    <source>
        <dbReference type="ARBA" id="ARBA00025198"/>
    </source>
</evidence>
<name>A0A1X2LWZ8_9MYCO</name>
<dbReference type="Proteomes" id="UP000193247">
    <property type="component" value="Unassembled WGS sequence"/>
</dbReference>
<evidence type="ECO:0000313" key="17">
    <source>
        <dbReference type="EMBL" id="OSC41088.1"/>
    </source>
</evidence>
<keyword evidence="16" id="KW-0175">Coiled coil</keyword>
<evidence type="ECO:0000256" key="4">
    <source>
        <dbReference type="ARBA" id="ARBA00022475"/>
    </source>
</evidence>
<dbReference type="CDD" id="cd06503">
    <property type="entry name" value="ATP-synt_Fo_b"/>
    <property type="match status" value="1"/>
</dbReference>
<dbReference type="OrthoDB" id="4638851at2"/>